<reference evidence="2 3" key="1">
    <citation type="submission" date="2020-05" db="EMBL/GenBank/DDBJ databases">
        <title>The draft genome sequence of Maribacter arenosus CAU 1321.</title>
        <authorList>
            <person name="Mu L."/>
        </authorList>
    </citation>
    <scope>NUCLEOTIDE SEQUENCE [LARGE SCALE GENOMIC DNA]</scope>
    <source>
        <strain evidence="2 3">CAU 1321</strain>
    </source>
</reference>
<comment type="caution">
    <text evidence="2">The sequence shown here is derived from an EMBL/GenBank/DDBJ whole genome shotgun (WGS) entry which is preliminary data.</text>
</comment>
<protein>
    <submittedName>
        <fullName evidence="2">TfoX/Sxy family protein</fullName>
    </submittedName>
</protein>
<dbReference type="InterPro" id="IPR007076">
    <property type="entry name" value="TfoX_N"/>
</dbReference>
<name>A0ABR7VCI7_9FLAO</name>
<evidence type="ECO:0000313" key="3">
    <source>
        <dbReference type="Proteomes" id="UP000598350"/>
    </source>
</evidence>
<gene>
    <name evidence="2" type="ORF">HPE63_04255</name>
</gene>
<evidence type="ECO:0000259" key="1">
    <source>
        <dbReference type="Pfam" id="PF04993"/>
    </source>
</evidence>
<dbReference type="SUPFAM" id="SSF159894">
    <property type="entry name" value="YgaC/TfoX-N like"/>
    <property type="match status" value="1"/>
</dbReference>
<dbReference type="EMBL" id="JABTCG010000001">
    <property type="protein sequence ID" value="MBD0849872.1"/>
    <property type="molecule type" value="Genomic_DNA"/>
</dbReference>
<proteinExistence type="predicted"/>
<feature type="domain" description="TfoX N-terminal" evidence="1">
    <location>
        <begin position="25"/>
        <end position="108"/>
    </location>
</feature>
<keyword evidence="3" id="KW-1185">Reference proteome</keyword>
<evidence type="ECO:0000313" key="2">
    <source>
        <dbReference type="EMBL" id="MBD0849872.1"/>
    </source>
</evidence>
<dbReference type="Proteomes" id="UP000598350">
    <property type="component" value="Unassembled WGS sequence"/>
</dbReference>
<dbReference type="Gene3D" id="3.30.1460.30">
    <property type="entry name" value="YgaC/TfoX-N like chaperone"/>
    <property type="match status" value="1"/>
</dbReference>
<sequence length="116" mass="13477">MAYNEDLEKRLDAALDVFPKNITDHFSKKKMFGGLAYLFKGKMTVGVIKNDLMVRIIGPKIDEKLKMDAVRPMDFAKRPMKEFVYVSAKGYDTEEQLQHWIELGLEHAQNKLRITK</sequence>
<accession>A0ABR7VCI7</accession>
<dbReference type="Pfam" id="PF04993">
    <property type="entry name" value="TfoX_N"/>
    <property type="match status" value="1"/>
</dbReference>
<dbReference type="RefSeq" id="WP_188312971.1">
    <property type="nucleotide sequence ID" value="NZ_JABTCG010000001.1"/>
</dbReference>
<organism evidence="2 3">
    <name type="scientific">Maribacter arenosus</name>
    <dbReference type="NCBI Taxonomy" id="1854708"/>
    <lineage>
        <taxon>Bacteria</taxon>
        <taxon>Pseudomonadati</taxon>
        <taxon>Bacteroidota</taxon>
        <taxon>Flavobacteriia</taxon>
        <taxon>Flavobacteriales</taxon>
        <taxon>Flavobacteriaceae</taxon>
        <taxon>Maribacter</taxon>
    </lineage>
</organism>